<organism evidence="8">
    <name type="scientific">Schlesneria paludicola</name>
    <dbReference type="NCBI Taxonomy" id="360056"/>
    <lineage>
        <taxon>Bacteria</taxon>
        <taxon>Pseudomonadati</taxon>
        <taxon>Planctomycetota</taxon>
        <taxon>Planctomycetia</taxon>
        <taxon>Planctomycetales</taxon>
        <taxon>Planctomycetaceae</taxon>
        <taxon>Schlesneria</taxon>
    </lineage>
</organism>
<keyword evidence="1 5" id="KW-0808">Transferase</keyword>
<feature type="binding site" evidence="5">
    <location>
        <position position="42"/>
    </location>
    <ligand>
        <name>AMP</name>
        <dbReference type="ChEBI" id="CHEBI:456215"/>
    </ligand>
</feature>
<dbReference type="GO" id="GO:0004017">
    <property type="term" value="F:AMP kinase activity"/>
    <property type="evidence" value="ECO:0007669"/>
    <property type="project" value="UniProtKB-UniRule"/>
</dbReference>
<accession>A0A7C2K0W2</accession>
<dbReference type="GO" id="GO:0044209">
    <property type="term" value="P:AMP salvage"/>
    <property type="evidence" value="ECO:0007669"/>
    <property type="project" value="UniProtKB-UniRule"/>
</dbReference>
<dbReference type="EC" id="2.7.4.3" evidence="5 7"/>
<dbReference type="InterPro" id="IPR027417">
    <property type="entry name" value="P-loop_NTPase"/>
</dbReference>
<evidence type="ECO:0000313" key="8">
    <source>
        <dbReference type="EMBL" id="HEN16059.1"/>
    </source>
</evidence>
<dbReference type="Gene3D" id="3.40.50.300">
    <property type="entry name" value="P-loop containing nucleotide triphosphate hydrolases"/>
    <property type="match status" value="1"/>
</dbReference>
<evidence type="ECO:0000256" key="4">
    <source>
        <dbReference type="ARBA" id="ARBA00022777"/>
    </source>
</evidence>
<comment type="domain">
    <text evidence="5">Consists of three domains, a large central CORE domain and two small peripheral domains, NMPbind and LID, which undergo movements during catalysis. The LID domain closes over the site of phosphoryl transfer upon ATP binding. Assembling and dissambling the active center during each catalytic cycle provides an effective means to prevent ATP hydrolysis.</text>
</comment>
<comment type="subunit">
    <text evidence="5 7">Monomer.</text>
</comment>
<evidence type="ECO:0000256" key="2">
    <source>
        <dbReference type="ARBA" id="ARBA00022727"/>
    </source>
</evidence>
<protein>
    <recommendedName>
        <fullName evidence="5 7">Adenylate kinase</fullName>
        <shortName evidence="5">AK</shortName>
        <ecNumber evidence="5 7">2.7.4.3</ecNumber>
    </recommendedName>
    <alternativeName>
        <fullName evidence="5">ATP-AMP transphosphorylase</fullName>
    </alternativeName>
    <alternativeName>
        <fullName evidence="5">ATP:AMP phosphotransferase</fullName>
    </alternativeName>
    <alternativeName>
        <fullName evidence="5">Adenylate monophosphate kinase</fullName>
    </alternativeName>
</protein>
<comment type="caution">
    <text evidence="5">Lacks conserved residue(s) required for the propagation of feature annotation.</text>
</comment>
<comment type="pathway">
    <text evidence="5">Purine metabolism; AMP biosynthesis via salvage pathway; AMP from ADP: step 1/1.</text>
</comment>
<comment type="caution">
    <text evidence="8">The sequence shown here is derived from an EMBL/GenBank/DDBJ whole genome shotgun (WGS) entry which is preliminary data.</text>
</comment>
<dbReference type="GO" id="GO:0005524">
    <property type="term" value="F:ATP binding"/>
    <property type="evidence" value="ECO:0007669"/>
    <property type="project" value="UniProtKB-UniRule"/>
</dbReference>
<dbReference type="GO" id="GO:0005737">
    <property type="term" value="C:cytoplasm"/>
    <property type="evidence" value="ECO:0007669"/>
    <property type="project" value="UniProtKB-SubCell"/>
</dbReference>
<keyword evidence="5 7" id="KW-0067">ATP-binding</keyword>
<feature type="binding site" evidence="5">
    <location>
        <begin position="16"/>
        <end position="21"/>
    </location>
    <ligand>
        <name>ATP</name>
        <dbReference type="ChEBI" id="CHEBI:30616"/>
    </ligand>
</feature>
<dbReference type="Pfam" id="PF00406">
    <property type="entry name" value="ADK"/>
    <property type="match status" value="1"/>
</dbReference>
<feature type="binding site" evidence="5">
    <location>
        <position position="153"/>
    </location>
    <ligand>
        <name>AMP</name>
        <dbReference type="ChEBI" id="CHEBI:456215"/>
    </ligand>
</feature>
<feature type="binding site" evidence="5">
    <location>
        <position position="141"/>
    </location>
    <ligand>
        <name>AMP</name>
        <dbReference type="ChEBI" id="CHEBI:456215"/>
    </ligand>
</feature>
<keyword evidence="2 5" id="KW-0545">Nucleotide biosynthesis</keyword>
<evidence type="ECO:0000256" key="3">
    <source>
        <dbReference type="ARBA" id="ARBA00022741"/>
    </source>
</evidence>
<reference evidence="8" key="1">
    <citation type="journal article" date="2020" name="mSystems">
        <title>Genome- and Community-Level Interaction Insights into Carbon Utilization and Element Cycling Functions of Hydrothermarchaeota in Hydrothermal Sediment.</title>
        <authorList>
            <person name="Zhou Z."/>
            <person name="Liu Y."/>
            <person name="Xu W."/>
            <person name="Pan J."/>
            <person name="Luo Z.H."/>
            <person name="Li M."/>
        </authorList>
    </citation>
    <scope>NUCLEOTIDE SEQUENCE [LARGE SCALE GENOMIC DNA]</scope>
    <source>
        <strain evidence="8">SpSt-339</strain>
    </source>
</reference>
<dbReference type="PANTHER" id="PTHR23359">
    <property type="entry name" value="NUCLEOTIDE KINASE"/>
    <property type="match status" value="1"/>
</dbReference>
<evidence type="ECO:0000256" key="7">
    <source>
        <dbReference type="RuleBase" id="RU003331"/>
    </source>
</evidence>
<dbReference type="HAMAP" id="MF_00235">
    <property type="entry name" value="Adenylate_kinase_Adk"/>
    <property type="match status" value="1"/>
</dbReference>
<evidence type="ECO:0000256" key="6">
    <source>
        <dbReference type="RuleBase" id="RU003330"/>
    </source>
</evidence>
<feature type="binding site" evidence="5">
    <location>
        <position position="180"/>
    </location>
    <ligand>
        <name>ATP</name>
        <dbReference type="ChEBI" id="CHEBI:30616"/>
    </ligand>
</feature>
<dbReference type="SUPFAM" id="SSF52540">
    <property type="entry name" value="P-loop containing nucleoside triphosphate hydrolases"/>
    <property type="match status" value="1"/>
</dbReference>
<comment type="subcellular location">
    <subcellularLocation>
        <location evidence="5 7">Cytoplasm</location>
    </subcellularLocation>
</comment>
<keyword evidence="5" id="KW-0963">Cytoplasm</keyword>
<dbReference type="AlphaFoldDB" id="A0A7C2K0W2"/>
<comment type="similarity">
    <text evidence="5 6">Belongs to the adenylate kinase family.</text>
</comment>
<comment type="function">
    <text evidence="5">Catalyzes the reversible transfer of the terminal phosphate group between ATP and AMP. Plays an important role in cellular energy homeostasis and in adenine nucleotide metabolism.</text>
</comment>
<keyword evidence="4 5" id="KW-0418">Kinase</keyword>
<sequence>MFDGRFPTILLFGAPGVGKGTQGNILGHIPGFYHLACGDVFRSLNINSPEGREIYQYSSRGELVPDELTIRVWKKALHGQIAISRYKPPDEFLVLDGIPRNPRQVDIIADVINVQHIIHLVCADENAMIDRIKRRAIRENRVDDANEEVIRNRFEIYRKESEPVINCYPKEMISLIDAVRSPAEVLKSILEVLVPIQNRWLESLPEEPETA</sequence>
<dbReference type="InterPro" id="IPR000850">
    <property type="entry name" value="Adenylat/UMP-CMP_kin"/>
</dbReference>
<dbReference type="EMBL" id="DSOK01000316">
    <property type="protein sequence ID" value="HEN16059.1"/>
    <property type="molecule type" value="Genomic_DNA"/>
</dbReference>
<dbReference type="PRINTS" id="PR00094">
    <property type="entry name" value="ADENYLTKNASE"/>
</dbReference>
<gene>
    <name evidence="5" type="primary">adk</name>
    <name evidence="8" type="ORF">ENQ76_11405</name>
</gene>
<dbReference type="UniPathway" id="UPA00588">
    <property type="reaction ID" value="UER00649"/>
</dbReference>
<comment type="catalytic activity">
    <reaction evidence="5 7">
        <text>AMP + ATP = 2 ADP</text>
        <dbReference type="Rhea" id="RHEA:12973"/>
        <dbReference type="ChEBI" id="CHEBI:30616"/>
        <dbReference type="ChEBI" id="CHEBI:456215"/>
        <dbReference type="ChEBI" id="CHEBI:456216"/>
        <dbReference type="EC" id="2.7.4.3"/>
    </reaction>
</comment>
<evidence type="ECO:0000256" key="5">
    <source>
        <dbReference type="HAMAP-Rule" id="MF_00235"/>
    </source>
</evidence>
<feature type="binding site" evidence="5">
    <location>
        <position position="135"/>
    </location>
    <ligand>
        <name>ATP</name>
        <dbReference type="ChEBI" id="CHEBI:30616"/>
    </ligand>
</feature>
<name>A0A7C2K0W2_9PLAN</name>
<dbReference type="CDD" id="cd01428">
    <property type="entry name" value="ADK"/>
    <property type="match status" value="1"/>
</dbReference>
<evidence type="ECO:0000256" key="1">
    <source>
        <dbReference type="ARBA" id="ARBA00022679"/>
    </source>
</evidence>
<feature type="binding site" evidence="5">
    <location>
        <position position="104"/>
    </location>
    <ligand>
        <name>AMP</name>
        <dbReference type="ChEBI" id="CHEBI:456215"/>
    </ligand>
</feature>
<feature type="binding site" evidence="5">
    <location>
        <begin position="62"/>
        <end position="64"/>
    </location>
    <ligand>
        <name>AMP</name>
        <dbReference type="ChEBI" id="CHEBI:456215"/>
    </ligand>
</feature>
<keyword evidence="3 5" id="KW-0547">Nucleotide-binding</keyword>
<proteinExistence type="inferred from homology"/>